<dbReference type="EMBL" id="QFFN01000001">
    <property type="protein sequence ID" value="PWG60778.1"/>
    <property type="molecule type" value="Genomic_DNA"/>
</dbReference>
<sequence length="353" mass="37656">MKSLTKIIGLMAACVMIAPLSGCGALDGAQSSAREIMNAVEKGDVNGVVSRSVSDVNENTPLFDGKPEEPIADVKVGQSQKNADGTRTVPVSYTVAGNQQTTNLTMEKNSSGKGWVAIDPDLFRNVSSYDDSLTIGGKNGSDHYLMVPGVYRVAAKGDWYKGSWKLPVTANPNPVEALSVEINGDDMKNIEVTDAVKTSTKIQRSLVDNIVDLPMCDKLQELYLNGEDSALVVGDSISHACVYQVSDVTPTITKYERNAGGTVDLTYDVSITGTMPEFKNVGQDAKSDDEWTCQNVSGTNAPVQCARFVEQTKTVENLKSSCGFDSACYFVSGDQTATESAIADVIYAGHGTD</sequence>
<evidence type="ECO:0000313" key="2">
    <source>
        <dbReference type="EMBL" id="PWG60778.1"/>
    </source>
</evidence>
<protein>
    <submittedName>
        <fullName evidence="2">Uncharacterized protein</fullName>
    </submittedName>
</protein>
<keyword evidence="3" id="KW-1185">Reference proteome</keyword>
<evidence type="ECO:0000313" key="3">
    <source>
        <dbReference type="Proteomes" id="UP000245753"/>
    </source>
</evidence>
<dbReference type="AlphaFoldDB" id="A0A2U2MV95"/>
<comment type="caution">
    <text evidence="2">The sequence shown here is derived from an EMBL/GenBank/DDBJ whole genome shotgun (WGS) entry which is preliminary data.</text>
</comment>
<gene>
    <name evidence="2" type="ORF">DF200_00685</name>
</gene>
<dbReference type="Proteomes" id="UP000245753">
    <property type="component" value="Unassembled WGS sequence"/>
</dbReference>
<dbReference type="RefSeq" id="WP_109136374.1">
    <property type="nucleotide sequence ID" value="NZ_QFFN01000001.1"/>
</dbReference>
<reference evidence="2 3" key="1">
    <citation type="journal article" date="2018" name="Int. J. Syst. Evol. Microbiol.">
        <title>Bifidobacterium catulorum sp. nov., a novel taxon from the faeces of the baby common marmoset (Callithrix jacchus).</title>
        <authorList>
            <person name="Modesto M."/>
            <person name="Michelini S."/>
            <person name="Oki K."/>
            <person name="Biavati B."/>
            <person name="Watanabe K."/>
            <person name="Mattarelli P."/>
        </authorList>
    </citation>
    <scope>NUCLEOTIDE SEQUENCE [LARGE SCALE GENOMIC DNA]</scope>
    <source>
        <strain evidence="2 3">MRM 8.19</strain>
    </source>
</reference>
<evidence type="ECO:0000256" key="1">
    <source>
        <dbReference type="SAM" id="SignalP"/>
    </source>
</evidence>
<name>A0A2U2MV95_9BIFI</name>
<proteinExistence type="predicted"/>
<accession>A0A2U2MV95</accession>
<keyword evidence="1" id="KW-0732">Signal</keyword>
<dbReference type="OrthoDB" id="3239522at2"/>
<organism evidence="2 3">
    <name type="scientific">Bifidobacterium catulorum</name>
    <dbReference type="NCBI Taxonomy" id="1630173"/>
    <lineage>
        <taxon>Bacteria</taxon>
        <taxon>Bacillati</taxon>
        <taxon>Actinomycetota</taxon>
        <taxon>Actinomycetes</taxon>
        <taxon>Bifidobacteriales</taxon>
        <taxon>Bifidobacteriaceae</taxon>
        <taxon>Bifidobacterium</taxon>
    </lineage>
</organism>
<feature type="signal peptide" evidence="1">
    <location>
        <begin position="1"/>
        <end position="24"/>
    </location>
</feature>
<feature type="chain" id="PRO_5039135825" evidence="1">
    <location>
        <begin position="25"/>
        <end position="353"/>
    </location>
</feature>